<reference evidence="1 2" key="1">
    <citation type="submission" date="2017-02" db="EMBL/GenBank/DDBJ databases">
        <title>The new phylogeny of genus Mycobacterium.</title>
        <authorList>
            <person name="Tortoli E."/>
            <person name="Trovato A."/>
            <person name="Cirillo D.M."/>
        </authorList>
    </citation>
    <scope>NUCLEOTIDE SEQUENCE [LARGE SCALE GENOMIC DNA]</scope>
    <source>
        <strain evidence="1 2">DSM 45633</strain>
    </source>
</reference>
<dbReference type="AlphaFoldDB" id="A0AA91RKK1"/>
<gene>
    <name evidence="1" type="ORF">BST33_18785</name>
</gene>
<keyword evidence="2" id="KW-1185">Reference proteome</keyword>
<name>A0AA91RKK1_9MYCO</name>
<dbReference type="EMBL" id="MVHZ01000031">
    <property type="protein sequence ID" value="ORA97479.1"/>
    <property type="molecule type" value="Genomic_DNA"/>
</dbReference>
<proteinExistence type="predicted"/>
<evidence type="ECO:0000313" key="2">
    <source>
        <dbReference type="Proteomes" id="UP000192320"/>
    </source>
</evidence>
<dbReference type="Proteomes" id="UP000192320">
    <property type="component" value="Unassembled WGS sequence"/>
</dbReference>
<evidence type="ECO:0000313" key="1">
    <source>
        <dbReference type="EMBL" id="ORA97479.1"/>
    </source>
</evidence>
<sequence length="72" mass="6945">MAGALGACAVVGAALAGPMEPAQASAGEVVEPPAAVHLAGGQLALGPGIAADRDPAQVVFATDWRSAPMPQL</sequence>
<accession>A0AA91RKK1</accession>
<comment type="caution">
    <text evidence="1">The sequence shown here is derived from an EMBL/GenBank/DDBJ whole genome shotgun (WGS) entry which is preliminary data.</text>
</comment>
<protein>
    <submittedName>
        <fullName evidence="1">Uncharacterized protein</fullName>
    </submittedName>
</protein>
<organism evidence="1 2">
    <name type="scientific">Mycolicibacter minnesotensis</name>
    <dbReference type="NCBI Taxonomy" id="1118379"/>
    <lineage>
        <taxon>Bacteria</taxon>
        <taxon>Bacillati</taxon>
        <taxon>Actinomycetota</taxon>
        <taxon>Actinomycetes</taxon>
        <taxon>Mycobacteriales</taxon>
        <taxon>Mycobacteriaceae</taxon>
        <taxon>Mycolicibacter</taxon>
    </lineage>
</organism>